<dbReference type="AlphaFoldDB" id="A0A6J2X5G1"/>
<dbReference type="RefSeq" id="XP_030746164.1">
    <property type="nucleotide sequence ID" value="XM_030890304.1"/>
</dbReference>
<protein>
    <submittedName>
        <fullName evidence="6">Tolloid-like protein 1</fullName>
    </submittedName>
</protein>
<dbReference type="Proteomes" id="UP000504635">
    <property type="component" value="Unplaced"/>
</dbReference>
<dbReference type="PANTHER" id="PTHR24251:SF37">
    <property type="entry name" value="CUB DOMAIN-CONTAINING PROTEIN"/>
    <property type="match status" value="1"/>
</dbReference>
<keyword evidence="5" id="KW-1185">Reference proteome</keyword>
<dbReference type="Pfam" id="PF00431">
    <property type="entry name" value="CUB"/>
    <property type="match status" value="1"/>
</dbReference>
<dbReference type="Gene3D" id="2.60.120.290">
    <property type="entry name" value="Spermadhesin, CUB domain"/>
    <property type="match status" value="1"/>
</dbReference>
<dbReference type="FunFam" id="2.60.120.290:FF:000005">
    <property type="entry name" value="Procollagen C-endopeptidase enhancer 1"/>
    <property type="match status" value="1"/>
</dbReference>
<dbReference type="KEGG" id="soy:115874992"/>
<reference evidence="6" key="1">
    <citation type="submission" date="2025-08" db="UniProtKB">
        <authorList>
            <consortium name="RefSeq"/>
        </authorList>
    </citation>
    <scope>IDENTIFICATION</scope>
    <source>
        <tissue evidence="6">Gonads</tissue>
    </source>
</reference>
<dbReference type="CDD" id="cd00041">
    <property type="entry name" value="CUB"/>
    <property type="match status" value="1"/>
</dbReference>
<evidence type="ECO:0000313" key="5">
    <source>
        <dbReference type="Proteomes" id="UP000504635"/>
    </source>
</evidence>
<evidence type="ECO:0000256" key="2">
    <source>
        <dbReference type="ARBA" id="ARBA00023157"/>
    </source>
</evidence>
<evidence type="ECO:0000259" key="4">
    <source>
        <dbReference type="PROSITE" id="PS01180"/>
    </source>
</evidence>
<accession>A0A6J2X5G1</accession>
<dbReference type="PROSITE" id="PS01180">
    <property type="entry name" value="CUB"/>
    <property type="match status" value="1"/>
</dbReference>
<dbReference type="GeneID" id="115874992"/>
<proteinExistence type="predicted"/>
<name>A0A6J2X5G1_SITOR</name>
<keyword evidence="2" id="KW-1015">Disulfide bond</keyword>
<sequence length="102" mass="11720">MTCLSYCYLVISKYENVTNISLHRLTFQEFDLEKEDDCAYNYVEVYDGLDHTSLSLGRFCGNQTMQEVATSTQDGIAIKFRTDDHIAGKGFELVYELVEKNI</sequence>
<feature type="domain" description="CUB" evidence="4">
    <location>
        <begin position="1"/>
        <end position="98"/>
    </location>
</feature>
<dbReference type="SUPFAM" id="SSF49854">
    <property type="entry name" value="Spermadhesin, CUB domain"/>
    <property type="match status" value="1"/>
</dbReference>
<evidence type="ECO:0000256" key="3">
    <source>
        <dbReference type="PROSITE-ProRule" id="PRU00059"/>
    </source>
</evidence>
<dbReference type="PANTHER" id="PTHR24251">
    <property type="entry name" value="OVOCHYMASE-RELATED"/>
    <property type="match status" value="1"/>
</dbReference>
<dbReference type="InterPro" id="IPR000859">
    <property type="entry name" value="CUB_dom"/>
</dbReference>
<keyword evidence="1" id="KW-0677">Repeat</keyword>
<evidence type="ECO:0000256" key="1">
    <source>
        <dbReference type="ARBA" id="ARBA00022737"/>
    </source>
</evidence>
<comment type="caution">
    <text evidence="3">Lacks conserved residue(s) required for the propagation of feature annotation.</text>
</comment>
<dbReference type="SMART" id="SM00042">
    <property type="entry name" value="CUB"/>
    <property type="match status" value="1"/>
</dbReference>
<dbReference type="OrthoDB" id="418245at2759"/>
<evidence type="ECO:0000313" key="6">
    <source>
        <dbReference type="RefSeq" id="XP_030746164.1"/>
    </source>
</evidence>
<gene>
    <name evidence="6" type="primary">LOC115874992</name>
</gene>
<organism evidence="5 6">
    <name type="scientific">Sitophilus oryzae</name>
    <name type="common">Rice weevil</name>
    <name type="synonym">Curculio oryzae</name>
    <dbReference type="NCBI Taxonomy" id="7048"/>
    <lineage>
        <taxon>Eukaryota</taxon>
        <taxon>Metazoa</taxon>
        <taxon>Ecdysozoa</taxon>
        <taxon>Arthropoda</taxon>
        <taxon>Hexapoda</taxon>
        <taxon>Insecta</taxon>
        <taxon>Pterygota</taxon>
        <taxon>Neoptera</taxon>
        <taxon>Endopterygota</taxon>
        <taxon>Coleoptera</taxon>
        <taxon>Polyphaga</taxon>
        <taxon>Cucujiformia</taxon>
        <taxon>Curculionidae</taxon>
        <taxon>Dryophthorinae</taxon>
        <taxon>Sitophilus</taxon>
    </lineage>
</organism>
<dbReference type="InParanoid" id="A0A6J2X5G1"/>
<dbReference type="InterPro" id="IPR035914">
    <property type="entry name" value="Sperma_CUB_dom_sf"/>
</dbReference>